<feature type="region of interest" description="Disordered" evidence="1">
    <location>
        <begin position="212"/>
        <end position="239"/>
    </location>
</feature>
<evidence type="ECO:0000313" key="4">
    <source>
        <dbReference type="Proteomes" id="UP000593564"/>
    </source>
</evidence>
<feature type="region of interest" description="Disordered" evidence="1">
    <location>
        <begin position="179"/>
        <end position="199"/>
    </location>
</feature>
<gene>
    <name evidence="3" type="ORF">HYC85_023236</name>
</gene>
<dbReference type="PANTHER" id="PTHR12956:SF27">
    <property type="entry name" value="TRANSMEMBRANE PROTEIN"/>
    <property type="match status" value="1"/>
</dbReference>
<evidence type="ECO:0000256" key="1">
    <source>
        <dbReference type="SAM" id="MobiDB-lite"/>
    </source>
</evidence>
<evidence type="ECO:0000313" key="3">
    <source>
        <dbReference type="EMBL" id="KAF5938977.1"/>
    </source>
</evidence>
<dbReference type="EMBL" id="JACBKZ010000011">
    <property type="protein sequence ID" value="KAF5938977.1"/>
    <property type="molecule type" value="Genomic_DNA"/>
</dbReference>
<sequence>MDLAHTSKAYSHETRHELRTTAATDPMLIIEFFLWRTRSEYAISNHYTRHCVWEEVHQNKHLINTTTQPLMNSSTFTSLMVSPSLTLQTYTPLPNVPEGSFIVRAYSPMSNLFSCLWFNEVNRFTSCDQLSFAYTFLKLKRLNPGRPFFLNMFKVGHETRVERPTSFLLPRPILIPGTFHDRDQSVKPKQPSGSNYSGTIIPVVPVPSDAKIVQQPRDGPANTSNTSGGTNVSCENLRN</sequence>
<dbReference type="Proteomes" id="UP000593564">
    <property type="component" value="Unassembled WGS sequence"/>
</dbReference>
<organism evidence="3 4">
    <name type="scientific">Camellia sinensis</name>
    <name type="common">Tea plant</name>
    <name type="synonym">Thea sinensis</name>
    <dbReference type="NCBI Taxonomy" id="4442"/>
    <lineage>
        <taxon>Eukaryota</taxon>
        <taxon>Viridiplantae</taxon>
        <taxon>Streptophyta</taxon>
        <taxon>Embryophyta</taxon>
        <taxon>Tracheophyta</taxon>
        <taxon>Spermatophyta</taxon>
        <taxon>Magnoliopsida</taxon>
        <taxon>eudicotyledons</taxon>
        <taxon>Gunneridae</taxon>
        <taxon>Pentapetalae</taxon>
        <taxon>asterids</taxon>
        <taxon>Ericales</taxon>
        <taxon>Theaceae</taxon>
        <taxon>Camellia</taxon>
    </lineage>
</organism>
<dbReference type="AlphaFoldDB" id="A0A7J7GEM2"/>
<evidence type="ECO:0000259" key="2">
    <source>
        <dbReference type="Pfam" id="PF04765"/>
    </source>
</evidence>
<protein>
    <recommendedName>
        <fullName evidence="2">TOD1/MUCI70 glycosyltransferase-like domain-containing protein</fullName>
    </recommendedName>
</protein>
<proteinExistence type="predicted"/>
<reference evidence="4" key="1">
    <citation type="journal article" date="2020" name="Nat. Commun.">
        <title>Genome assembly of wild tea tree DASZ reveals pedigree and selection history of tea varieties.</title>
        <authorList>
            <person name="Zhang W."/>
            <person name="Zhang Y."/>
            <person name="Qiu H."/>
            <person name="Guo Y."/>
            <person name="Wan H."/>
            <person name="Zhang X."/>
            <person name="Scossa F."/>
            <person name="Alseekh S."/>
            <person name="Zhang Q."/>
            <person name="Wang P."/>
            <person name="Xu L."/>
            <person name="Schmidt M.H."/>
            <person name="Jia X."/>
            <person name="Li D."/>
            <person name="Zhu A."/>
            <person name="Guo F."/>
            <person name="Chen W."/>
            <person name="Ni D."/>
            <person name="Usadel B."/>
            <person name="Fernie A.R."/>
            <person name="Wen W."/>
        </authorList>
    </citation>
    <scope>NUCLEOTIDE SEQUENCE [LARGE SCALE GENOMIC DNA]</scope>
    <source>
        <strain evidence="4">cv. G240</strain>
    </source>
</reference>
<dbReference type="PANTHER" id="PTHR12956">
    <property type="entry name" value="ALKALINE CERAMIDASE-RELATED"/>
    <property type="match status" value="1"/>
</dbReference>
<feature type="compositionally biased region" description="Polar residues" evidence="1">
    <location>
        <begin position="221"/>
        <end position="239"/>
    </location>
</feature>
<name>A0A7J7GEM2_CAMSI</name>
<reference evidence="3 4" key="2">
    <citation type="submission" date="2020-07" db="EMBL/GenBank/DDBJ databases">
        <title>Genome assembly of wild tea tree DASZ reveals pedigree and selection history of tea varieties.</title>
        <authorList>
            <person name="Zhang W."/>
        </authorList>
    </citation>
    <scope>NUCLEOTIDE SEQUENCE [LARGE SCALE GENOMIC DNA]</scope>
    <source>
        <strain evidence="4">cv. G240</strain>
        <tissue evidence="3">Leaf</tissue>
    </source>
</reference>
<feature type="domain" description="TOD1/MUCI70 glycosyltransferase-like" evidence="2">
    <location>
        <begin position="23"/>
        <end position="157"/>
    </location>
</feature>
<keyword evidence="4" id="KW-1185">Reference proteome</keyword>
<comment type="caution">
    <text evidence="3">The sequence shown here is derived from an EMBL/GenBank/DDBJ whole genome shotgun (WGS) entry which is preliminary data.</text>
</comment>
<accession>A0A7J7GEM2</accession>
<dbReference type="InterPro" id="IPR048354">
    <property type="entry name" value="TOD1_MUCI70_glycTrfase_dom"/>
</dbReference>
<dbReference type="InterPro" id="IPR006852">
    <property type="entry name" value="TOD1_MUCI70"/>
</dbReference>
<dbReference type="Pfam" id="PF04765">
    <property type="entry name" value="TOD1_MUCI70"/>
    <property type="match status" value="1"/>
</dbReference>